<evidence type="ECO:0000256" key="1">
    <source>
        <dbReference type="SAM" id="MobiDB-lite"/>
    </source>
</evidence>
<dbReference type="InterPro" id="IPR032675">
    <property type="entry name" value="LRR_dom_sf"/>
</dbReference>
<accession>A0A371DLM3</accession>
<evidence type="ECO:0000313" key="2">
    <source>
        <dbReference type="EMBL" id="RDX53433.1"/>
    </source>
</evidence>
<proteinExistence type="predicted"/>
<dbReference type="EMBL" id="KZ857387">
    <property type="protein sequence ID" value="RDX53433.1"/>
    <property type="molecule type" value="Genomic_DNA"/>
</dbReference>
<dbReference type="SUPFAM" id="SSF52047">
    <property type="entry name" value="RNI-like"/>
    <property type="match status" value="1"/>
</dbReference>
<evidence type="ECO:0000313" key="3">
    <source>
        <dbReference type="Proteomes" id="UP000256964"/>
    </source>
</evidence>
<dbReference type="Gene3D" id="3.80.10.10">
    <property type="entry name" value="Ribonuclease Inhibitor"/>
    <property type="match status" value="1"/>
</dbReference>
<feature type="region of interest" description="Disordered" evidence="1">
    <location>
        <begin position="449"/>
        <end position="491"/>
    </location>
</feature>
<evidence type="ECO:0008006" key="4">
    <source>
        <dbReference type="Google" id="ProtNLM"/>
    </source>
</evidence>
<reference evidence="2 3" key="1">
    <citation type="journal article" date="2018" name="Biotechnol. Biofuels">
        <title>Integrative visual omics of the white-rot fungus Polyporus brumalis exposes the biotechnological potential of its oxidative enzymes for delignifying raw plant biomass.</title>
        <authorList>
            <person name="Miyauchi S."/>
            <person name="Rancon A."/>
            <person name="Drula E."/>
            <person name="Hage H."/>
            <person name="Chaduli D."/>
            <person name="Favel A."/>
            <person name="Grisel S."/>
            <person name="Henrissat B."/>
            <person name="Herpoel-Gimbert I."/>
            <person name="Ruiz-Duenas F.J."/>
            <person name="Chevret D."/>
            <person name="Hainaut M."/>
            <person name="Lin J."/>
            <person name="Wang M."/>
            <person name="Pangilinan J."/>
            <person name="Lipzen A."/>
            <person name="Lesage-Meessen L."/>
            <person name="Navarro D."/>
            <person name="Riley R."/>
            <person name="Grigoriev I.V."/>
            <person name="Zhou S."/>
            <person name="Raouche S."/>
            <person name="Rosso M.N."/>
        </authorList>
    </citation>
    <scope>NUCLEOTIDE SEQUENCE [LARGE SCALE GENOMIC DNA]</scope>
    <source>
        <strain evidence="2 3">BRFM 1820</strain>
    </source>
</reference>
<sequence>MNGACFSGYARLVRALSIKYTWLYRRQSFKTHHSVISTLCVLRPSLVLFPNLRTLDWPIMDLNGSYLLSILSLVGDKVTTLRIEPWDPRTSSEQTLQAVMGLIAFKFRYLRILEFISTEIIVSAAISAAVSSLVSGLHSLTEFTCLHIPVSPSSAMHLAELRKLQTLRVRFPDASTWCSSGSAFQPRSFAGLTNVLLATTMSTYISFSKAIALPHIQELVLEVVDDPAAQLISQFFTAIRRQCSPLALRNLKIRPRVFPVEAIAQLNAAVLRSADLRPLLDFSLMKYFDLAMYCRHAFDDAFILDVAKAWPHLKKFHLGHGNPYSHETLPSLTALAHLALYAPNLREVGLRFDAASWAKGPQTGCSGPPKHLYGDLQDRASTASNLRFMSVSRSPIACPEKVALFLARIFPTSQPHRLTLEGFGTEAESKGWEEVQRYLPMFTCIREDEQLRMEQERKKEDEDEDEEATEASPPSMEPSGIDADVGDPHVQ</sequence>
<gene>
    <name evidence="2" type="ORF">OH76DRAFT_1545593</name>
</gene>
<name>A0A371DLM3_9APHY</name>
<dbReference type="Proteomes" id="UP000256964">
    <property type="component" value="Unassembled WGS sequence"/>
</dbReference>
<feature type="compositionally biased region" description="Basic and acidic residues" evidence="1">
    <location>
        <begin position="449"/>
        <end position="460"/>
    </location>
</feature>
<keyword evidence="3" id="KW-1185">Reference proteome</keyword>
<dbReference type="OrthoDB" id="2804704at2759"/>
<dbReference type="AlphaFoldDB" id="A0A371DLM3"/>
<dbReference type="STRING" id="139420.A0A371DLM3"/>
<organism evidence="2 3">
    <name type="scientific">Lentinus brumalis</name>
    <dbReference type="NCBI Taxonomy" id="2498619"/>
    <lineage>
        <taxon>Eukaryota</taxon>
        <taxon>Fungi</taxon>
        <taxon>Dikarya</taxon>
        <taxon>Basidiomycota</taxon>
        <taxon>Agaricomycotina</taxon>
        <taxon>Agaricomycetes</taxon>
        <taxon>Polyporales</taxon>
        <taxon>Polyporaceae</taxon>
        <taxon>Lentinus</taxon>
    </lineage>
</organism>
<protein>
    <recommendedName>
        <fullName evidence="4">F-box domain-containing protein</fullName>
    </recommendedName>
</protein>